<accession>A0A8H6WL13</accession>
<comment type="caution">
    <text evidence="2">The sequence shown here is derived from an EMBL/GenBank/DDBJ whole genome shotgun (WGS) entry which is preliminary data.</text>
</comment>
<dbReference type="Proteomes" id="UP000613580">
    <property type="component" value="Unassembled WGS sequence"/>
</dbReference>
<dbReference type="AlphaFoldDB" id="A0A8H6WL13"/>
<organism evidence="2 3">
    <name type="scientific">Mycena chlorophos</name>
    <name type="common">Agaric fungus</name>
    <name type="synonym">Agaricus chlorophos</name>
    <dbReference type="NCBI Taxonomy" id="658473"/>
    <lineage>
        <taxon>Eukaryota</taxon>
        <taxon>Fungi</taxon>
        <taxon>Dikarya</taxon>
        <taxon>Basidiomycota</taxon>
        <taxon>Agaricomycotina</taxon>
        <taxon>Agaricomycetes</taxon>
        <taxon>Agaricomycetidae</taxon>
        <taxon>Agaricales</taxon>
        <taxon>Marasmiineae</taxon>
        <taxon>Mycenaceae</taxon>
        <taxon>Mycena</taxon>
    </lineage>
</organism>
<name>A0A8H6WL13_MYCCL</name>
<protein>
    <submittedName>
        <fullName evidence="2">Uncharacterized protein</fullName>
    </submittedName>
</protein>
<dbReference type="EMBL" id="JACAZE010000004">
    <property type="protein sequence ID" value="KAF7318618.1"/>
    <property type="molecule type" value="Genomic_DNA"/>
</dbReference>
<evidence type="ECO:0000313" key="2">
    <source>
        <dbReference type="EMBL" id="KAF7318618.1"/>
    </source>
</evidence>
<feature type="region of interest" description="Disordered" evidence="1">
    <location>
        <begin position="99"/>
        <end position="118"/>
    </location>
</feature>
<sequence length="308" mass="33438">MSPGLDLLVLSGRCVLRLKFSAPLVANRDIGSTKQKRKRAMPKCSGFPFNKPRRNAGLATALAGSTVETGARFVGAEVFGGKDSGLGLHGARLCATTRPARSPRCPASHPRPLPRTGRTVTGVARSYRWSPLVVCIRWTAIPGRVARSLGSPAPTVIHMFPSCILVEPISMSRGCPFSFSCRTQSLPVGTRDQFCRSLAACVAMLRHVMTDKTIPRTALGSYLPPISVAWDCVGAAVDTPAFPPIGLREARRHAYRHHAPEAEQRGRGEQGPLRASALCVAVLVKSTFWVKVAMKMLWSIYRSSARRR</sequence>
<evidence type="ECO:0000313" key="3">
    <source>
        <dbReference type="Proteomes" id="UP000613580"/>
    </source>
</evidence>
<reference evidence="2" key="1">
    <citation type="submission" date="2020-05" db="EMBL/GenBank/DDBJ databases">
        <title>Mycena genomes resolve the evolution of fungal bioluminescence.</title>
        <authorList>
            <person name="Tsai I.J."/>
        </authorList>
    </citation>
    <scope>NUCLEOTIDE SEQUENCE</scope>
    <source>
        <strain evidence="2">110903Hualien_Pintung</strain>
    </source>
</reference>
<evidence type="ECO:0000256" key="1">
    <source>
        <dbReference type="SAM" id="MobiDB-lite"/>
    </source>
</evidence>
<proteinExistence type="predicted"/>
<gene>
    <name evidence="2" type="ORF">HMN09_00373000</name>
</gene>
<keyword evidence="3" id="KW-1185">Reference proteome</keyword>